<evidence type="ECO:0000256" key="2">
    <source>
        <dbReference type="ARBA" id="ARBA00022692"/>
    </source>
</evidence>
<keyword evidence="10" id="KW-1185">Reference proteome</keyword>
<dbReference type="STRING" id="1036612.A0A1L9T917"/>
<evidence type="ECO:0000256" key="3">
    <source>
        <dbReference type="ARBA" id="ARBA00022989"/>
    </source>
</evidence>
<protein>
    <recommendedName>
        <fullName evidence="8">Rhodopsin domain-containing protein</fullName>
    </recommendedName>
</protein>
<dbReference type="Proteomes" id="UP000184356">
    <property type="component" value="Unassembled WGS sequence"/>
</dbReference>
<feature type="domain" description="Rhodopsin" evidence="8">
    <location>
        <begin position="34"/>
        <end position="274"/>
    </location>
</feature>
<dbReference type="GeneID" id="63756764"/>
<comment type="subcellular location">
    <subcellularLocation>
        <location evidence="1">Membrane</location>
        <topology evidence="1">Multi-pass membrane protein</topology>
    </subcellularLocation>
</comment>
<evidence type="ECO:0000256" key="4">
    <source>
        <dbReference type="ARBA" id="ARBA00023136"/>
    </source>
</evidence>
<accession>A0A1L9T917</accession>
<keyword evidence="2 7" id="KW-0812">Transmembrane</keyword>
<sequence>MDSSTEDLPHDNLQAQAIGLIFGFPAAATVVVLLRVYIRVWMRSFAADDWVICAALALYWAETVTSYYTIKLQYIGYHVWDIPTDWNVSLAAKYSYATELLYNPILALIKASILLFLLRLTGQKVAVRRTIWAIMVLNAVAAVATFLVTVFNCVPIASNWDPDAYPDKKCVNFADFVTGTASVAIFTDFLVLLLPTWIVYNLHIARKQKIMLVGILSFGLITVLAGIIRVILLDKFDRNIPPDSSYSVLFCISTIEVGLAFVCACAPALKPVFVRLVPKLFSTGSRSGQYNRGAAGGGRYGYGYGYDLGHLSKSRRTQGVTTTSVLGGDEEGDIPRAYEGKAGAKRKNGIMMTTETEVKWDDSPGTVNGTVNDSSTESLVQPRR</sequence>
<feature type="compositionally biased region" description="Polar residues" evidence="6">
    <location>
        <begin position="365"/>
        <end position="384"/>
    </location>
</feature>
<organism evidence="9 10">
    <name type="scientific">Aspergillus sydowii CBS 593.65</name>
    <dbReference type="NCBI Taxonomy" id="1036612"/>
    <lineage>
        <taxon>Eukaryota</taxon>
        <taxon>Fungi</taxon>
        <taxon>Dikarya</taxon>
        <taxon>Ascomycota</taxon>
        <taxon>Pezizomycotina</taxon>
        <taxon>Eurotiomycetes</taxon>
        <taxon>Eurotiomycetidae</taxon>
        <taxon>Eurotiales</taxon>
        <taxon>Aspergillaceae</taxon>
        <taxon>Aspergillus</taxon>
        <taxon>Aspergillus subgen. Nidulantes</taxon>
    </lineage>
</organism>
<name>A0A1L9T917_9EURO</name>
<dbReference type="InterPro" id="IPR052337">
    <property type="entry name" value="SAT4-like"/>
</dbReference>
<feature type="transmembrane region" description="Helical" evidence="7">
    <location>
        <begin position="212"/>
        <end position="232"/>
    </location>
</feature>
<dbReference type="InterPro" id="IPR049326">
    <property type="entry name" value="Rhodopsin_dom_fungi"/>
</dbReference>
<evidence type="ECO:0000256" key="5">
    <source>
        <dbReference type="ARBA" id="ARBA00038359"/>
    </source>
</evidence>
<feature type="transmembrane region" description="Helical" evidence="7">
    <location>
        <begin position="17"/>
        <end position="38"/>
    </location>
</feature>
<evidence type="ECO:0000256" key="7">
    <source>
        <dbReference type="SAM" id="Phobius"/>
    </source>
</evidence>
<evidence type="ECO:0000259" key="8">
    <source>
        <dbReference type="Pfam" id="PF20684"/>
    </source>
</evidence>
<comment type="similarity">
    <text evidence="5">Belongs to the SAT4 family.</text>
</comment>
<feature type="transmembrane region" description="Helical" evidence="7">
    <location>
        <begin position="130"/>
        <end position="157"/>
    </location>
</feature>
<dbReference type="PANTHER" id="PTHR33048">
    <property type="entry name" value="PTH11-LIKE INTEGRAL MEMBRANE PROTEIN (AFU_ORTHOLOGUE AFUA_5G11245)"/>
    <property type="match status" value="1"/>
</dbReference>
<evidence type="ECO:0000313" key="9">
    <source>
        <dbReference type="EMBL" id="OJJ55938.1"/>
    </source>
</evidence>
<feature type="region of interest" description="Disordered" evidence="6">
    <location>
        <begin position="359"/>
        <end position="384"/>
    </location>
</feature>
<evidence type="ECO:0000313" key="10">
    <source>
        <dbReference type="Proteomes" id="UP000184356"/>
    </source>
</evidence>
<evidence type="ECO:0000256" key="1">
    <source>
        <dbReference type="ARBA" id="ARBA00004141"/>
    </source>
</evidence>
<reference evidence="10" key="1">
    <citation type="journal article" date="2017" name="Genome Biol.">
        <title>Comparative genomics reveals high biological diversity and specific adaptations in the industrially and medically important fungal genus Aspergillus.</title>
        <authorList>
            <person name="de Vries R.P."/>
            <person name="Riley R."/>
            <person name="Wiebenga A."/>
            <person name="Aguilar-Osorio G."/>
            <person name="Amillis S."/>
            <person name="Uchima C.A."/>
            <person name="Anderluh G."/>
            <person name="Asadollahi M."/>
            <person name="Askin M."/>
            <person name="Barry K."/>
            <person name="Battaglia E."/>
            <person name="Bayram O."/>
            <person name="Benocci T."/>
            <person name="Braus-Stromeyer S.A."/>
            <person name="Caldana C."/>
            <person name="Canovas D."/>
            <person name="Cerqueira G.C."/>
            <person name="Chen F."/>
            <person name="Chen W."/>
            <person name="Choi C."/>
            <person name="Clum A."/>
            <person name="Dos Santos R.A."/>
            <person name="Damasio A.R."/>
            <person name="Diallinas G."/>
            <person name="Emri T."/>
            <person name="Fekete E."/>
            <person name="Flipphi M."/>
            <person name="Freyberg S."/>
            <person name="Gallo A."/>
            <person name="Gournas C."/>
            <person name="Habgood R."/>
            <person name="Hainaut M."/>
            <person name="Harispe M.L."/>
            <person name="Henrissat B."/>
            <person name="Hilden K.S."/>
            <person name="Hope R."/>
            <person name="Hossain A."/>
            <person name="Karabika E."/>
            <person name="Karaffa L."/>
            <person name="Karanyi Z."/>
            <person name="Krasevec N."/>
            <person name="Kuo A."/>
            <person name="Kusch H."/>
            <person name="LaButti K."/>
            <person name="Lagendijk E.L."/>
            <person name="Lapidus A."/>
            <person name="Levasseur A."/>
            <person name="Lindquist E."/>
            <person name="Lipzen A."/>
            <person name="Logrieco A.F."/>
            <person name="MacCabe A."/>
            <person name="Maekelae M.R."/>
            <person name="Malavazi I."/>
            <person name="Melin P."/>
            <person name="Meyer V."/>
            <person name="Mielnichuk N."/>
            <person name="Miskei M."/>
            <person name="Molnar A.P."/>
            <person name="Mule G."/>
            <person name="Ngan C.Y."/>
            <person name="Orejas M."/>
            <person name="Orosz E."/>
            <person name="Ouedraogo J.P."/>
            <person name="Overkamp K.M."/>
            <person name="Park H.-S."/>
            <person name="Perrone G."/>
            <person name="Piumi F."/>
            <person name="Punt P.J."/>
            <person name="Ram A.F."/>
            <person name="Ramon A."/>
            <person name="Rauscher S."/>
            <person name="Record E."/>
            <person name="Riano-Pachon D.M."/>
            <person name="Robert V."/>
            <person name="Roehrig J."/>
            <person name="Ruller R."/>
            <person name="Salamov A."/>
            <person name="Salih N.S."/>
            <person name="Samson R.A."/>
            <person name="Sandor E."/>
            <person name="Sanguinetti M."/>
            <person name="Schuetze T."/>
            <person name="Sepcic K."/>
            <person name="Shelest E."/>
            <person name="Sherlock G."/>
            <person name="Sophianopoulou V."/>
            <person name="Squina F.M."/>
            <person name="Sun H."/>
            <person name="Susca A."/>
            <person name="Todd R.B."/>
            <person name="Tsang A."/>
            <person name="Unkles S.E."/>
            <person name="van de Wiele N."/>
            <person name="van Rossen-Uffink D."/>
            <person name="Oliveira J.V."/>
            <person name="Vesth T.C."/>
            <person name="Visser J."/>
            <person name="Yu J.-H."/>
            <person name="Zhou M."/>
            <person name="Andersen M.R."/>
            <person name="Archer D.B."/>
            <person name="Baker S.E."/>
            <person name="Benoit I."/>
            <person name="Brakhage A.A."/>
            <person name="Braus G.H."/>
            <person name="Fischer R."/>
            <person name="Frisvad J.C."/>
            <person name="Goldman G.H."/>
            <person name="Houbraken J."/>
            <person name="Oakley B."/>
            <person name="Pocsi I."/>
            <person name="Scazzocchio C."/>
            <person name="Seiboth B."/>
            <person name="vanKuyk P.A."/>
            <person name="Wortman J."/>
            <person name="Dyer P.S."/>
            <person name="Grigoriev I.V."/>
        </authorList>
    </citation>
    <scope>NUCLEOTIDE SEQUENCE [LARGE SCALE GENOMIC DNA]</scope>
    <source>
        <strain evidence="10">CBS 593.65</strain>
    </source>
</reference>
<keyword evidence="3 7" id="KW-1133">Transmembrane helix</keyword>
<dbReference type="RefSeq" id="XP_040699744.1">
    <property type="nucleotide sequence ID" value="XM_040840691.1"/>
</dbReference>
<dbReference type="Pfam" id="PF20684">
    <property type="entry name" value="Fung_rhodopsin"/>
    <property type="match status" value="1"/>
</dbReference>
<feature type="transmembrane region" description="Helical" evidence="7">
    <location>
        <begin position="244"/>
        <end position="269"/>
    </location>
</feature>
<feature type="transmembrane region" description="Helical" evidence="7">
    <location>
        <begin position="100"/>
        <end position="118"/>
    </location>
</feature>
<evidence type="ECO:0000256" key="6">
    <source>
        <dbReference type="SAM" id="MobiDB-lite"/>
    </source>
</evidence>
<dbReference type="VEuPathDB" id="FungiDB:ASPSYDRAFT_134721"/>
<proteinExistence type="inferred from homology"/>
<dbReference type="PANTHER" id="PTHR33048:SF108">
    <property type="entry name" value="INTEGRAL MEMBRANE PROTEIN"/>
    <property type="match status" value="1"/>
</dbReference>
<gene>
    <name evidence="9" type="ORF">ASPSYDRAFT_134721</name>
</gene>
<dbReference type="AlphaFoldDB" id="A0A1L9T917"/>
<keyword evidence="4 7" id="KW-0472">Membrane</keyword>
<dbReference type="OrthoDB" id="5329176at2759"/>
<dbReference type="GO" id="GO:0016020">
    <property type="term" value="C:membrane"/>
    <property type="evidence" value="ECO:0007669"/>
    <property type="project" value="UniProtKB-SubCell"/>
</dbReference>
<feature type="transmembrane region" description="Helical" evidence="7">
    <location>
        <begin position="177"/>
        <end position="200"/>
    </location>
</feature>
<dbReference type="EMBL" id="KV878591">
    <property type="protein sequence ID" value="OJJ55938.1"/>
    <property type="molecule type" value="Genomic_DNA"/>
</dbReference>
<feature type="transmembrane region" description="Helical" evidence="7">
    <location>
        <begin position="50"/>
        <end position="70"/>
    </location>
</feature>